<dbReference type="PANTHER" id="PTHR11384">
    <property type="entry name" value="ATP-BINDING CASSETTE, SUB-FAMILY D MEMBER"/>
    <property type="match status" value="1"/>
</dbReference>
<proteinExistence type="predicted"/>
<evidence type="ECO:0000313" key="8">
    <source>
        <dbReference type="Proteomes" id="UP001238496"/>
    </source>
</evidence>
<keyword evidence="5 6" id="KW-0472">Membrane</keyword>
<dbReference type="RefSeq" id="WP_307373979.1">
    <property type="nucleotide sequence ID" value="NZ_JAUSUW010000008.1"/>
</dbReference>
<feature type="transmembrane region" description="Helical" evidence="6">
    <location>
        <begin position="91"/>
        <end position="113"/>
    </location>
</feature>
<reference evidence="7 8" key="1">
    <citation type="submission" date="2023-07" db="EMBL/GenBank/DDBJ databases">
        <title>Genomic Encyclopedia of Type Strains, Phase IV (KMG-IV): sequencing the most valuable type-strain genomes for metagenomic binning, comparative biology and taxonomic classification.</title>
        <authorList>
            <person name="Goeker M."/>
        </authorList>
    </citation>
    <scope>NUCLEOTIDE SEQUENCE [LARGE SCALE GENOMIC DNA]</scope>
    <source>
        <strain evidence="7 8">DSM 1111</strain>
    </source>
</reference>
<feature type="transmembrane region" description="Helical" evidence="6">
    <location>
        <begin position="12"/>
        <end position="30"/>
    </location>
</feature>
<evidence type="ECO:0000313" key="7">
    <source>
        <dbReference type="EMBL" id="MDQ0421897.1"/>
    </source>
</evidence>
<keyword evidence="8" id="KW-1185">Reference proteome</keyword>
<dbReference type="InterPro" id="IPR050835">
    <property type="entry name" value="ABC_transporter_sub-D"/>
</dbReference>
<dbReference type="InterPro" id="IPR009248">
    <property type="entry name" value="SbmA_BacA"/>
</dbReference>
<feature type="transmembrane region" description="Helical" evidence="6">
    <location>
        <begin position="338"/>
        <end position="359"/>
    </location>
</feature>
<evidence type="ECO:0000256" key="4">
    <source>
        <dbReference type="ARBA" id="ARBA00022989"/>
    </source>
</evidence>
<dbReference type="EMBL" id="JAUSUW010000008">
    <property type="protein sequence ID" value="MDQ0421897.1"/>
    <property type="molecule type" value="Genomic_DNA"/>
</dbReference>
<dbReference type="NCBIfam" id="NF008306">
    <property type="entry name" value="PRK11098.1"/>
    <property type="match status" value="1"/>
</dbReference>
<feature type="transmembrane region" description="Helical" evidence="6">
    <location>
        <begin position="62"/>
        <end position="79"/>
    </location>
</feature>
<dbReference type="SUPFAM" id="SSF90123">
    <property type="entry name" value="ABC transporter transmembrane region"/>
    <property type="match status" value="1"/>
</dbReference>
<evidence type="ECO:0000256" key="3">
    <source>
        <dbReference type="ARBA" id="ARBA00022692"/>
    </source>
</evidence>
<evidence type="ECO:0000256" key="1">
    <source>
        <dbReference type="ARBA" id="ARBA00004651"/>
    </source>
</evidence>
<keyword evidence="3 6" id="KW-0812">Transmembrane</keyword>
<dbReference type="Proteomes" id="UP001238496">
    <property type="component" value="Unassembled WGS sequence"/>
</dbReference>
<gene>
    <name evidence="7" type="ORF">J2045_002941</name>
</gene>
<name>A0ABU0GBA3_9HYPH</name>
<dbReference type="Pfam" id="PF05992">
    <property type="entry name" value="SbmA_BacA"/>
    <property type="match status" value="1"/>
</dbReference>
<accession>A0ABU0GBA3</accession>
<feature type="transmembrane region" description="Helical" evidence="6">
    <location>
        <begin position="251"/>
        <end position="272"/>
    </location>
</feature>
<keyword evidence="4 6" id="KW-1133">Transmembrane helix</keyword>
<protein>
    <submittedName>
        <fullName evidence="7">Peptide/bleomycin uptake transporter</fullName>
    </submittedName>
</protein>
<comment type="caution">
    <text evidence="7">The sequence shown here is derived from an EMBL/GenBank/DDBJ whole genome shotgun (WGS) entry which is preliminary data.</text>
</comment>
<organism evidence="7 8">
    <name type="scientific">Peteryoungia aggregata LMG 23059</name>
    <dbReference type="NCBI Taxonomy" id="1368425"/>
    <lineage>
        <taxon>Bacteria</taxon>
        <taxon>Pseudomonadati</taxon>
        <taxon>Pseudomonadota</taxon>
        <taxon>Alphaproteobacteria</taxon>
        <taxon>Hyphomicrobiales</taxon>
        <taxon>Rhizobiaceae</taxon>
        <taxon>Peteryoungia</taxon>
    </lineage>
</organism>
<sequence>MFHSFFPRPKLFFTSAAVWTLVCIIVWYTIGPQMGAAIGLPPLAEGQTPPVGLAFFFTPDNLWFYLYFTVFVGVFGLAWQVIAKDHPWSKWSIWGSAFLVFIAYFIVQISVAVNNWRGPFFDLLQIAITGEGNRAENAAGLYLLLRQFLEIGMVGAVMTVVTSFFTNHYVFRWRNAMNDFYLSKWDRLRHIEGASQRVQEDTMRFANILEGLGVNLVNSVMTLVVFLPILFRMSEHVSELPLIGAVPHSLFWLAVGWSSFGTVLLIVVGIKLPGLQFRNQRVEAAFRKELVYGEDHADRANPVTVKELFANVRKNYFRMYWHYTYFNFAASSYSRFDAVFLLFILVPTFVSGKITMGIWQQIATAFGQVTDSFQYLVSNWSTIIELLSIHKRLVAFEAAIDGEPLPAIDQRYLEREAAEGELAADRPY</sequence>
<dbReference type="PANTHER" id="PTHR11384:SF59">
    <property type="entry name" value="LYSOSOMAL COBALAMIN TRANSPORTER ABCD4"/>
    <property type="match status" value="1"/>
</dbReference>
<feature type="transmembrane region" description="Helical" evidence="6">
    <location>
        <begin position="151"/>
        <end position="171"/>
    </location>
</feature>
<keyword evidence="2" id="KW-0813">Transport</keyword>
<evidence type="ECO:0000256" key="2">
    <source>
        <dbReference type="ARBA" id="ARBA00022448"/>
    </source>
</evidence>
<evidence type="ECO:0000256" key="5">
    <source>
        <dbReference type="ARBA" id="ARBA00023136"/>
    </source>
</evidence>
<comment type="subcellular location">
    <subcellularLocation>
        <location evidence="1">Cell membrane</location>
        <topology evidence="1">Multi-pass membrane protein</topology>
    </subcellularLocation>
</comment>
<evidence type="ECO:0000256" key="6">
    <source>
        <dbReference type="SAM" id="Phobius"/>
    </source>
</evidence>
<feature type="transmembrane region" description="Helical" evidence="6">
    <location>
        <begin position="212"/>
        <end position="231"/>
    </location>
</feature>
<dbReference type="InterPro" id="IPR036640">
    <property type="entry name" value="ABC1_TM_sf"/>
</dbReference>